<sequence length="403" mass="44249">MAVHRTKSSQRASPDVERLVADAISLAASGSHIEDQFWEERLNVRLMRLLKSQNQNVIDASLDQTFRINTLAFEVLADCAETLAESLVMEHEGQNWDVLLLALPIVAHTRYQIPSGVLPVNVIESTAAALQSSITASDTRLAIVPWLYSIDQMPHSHCQTRLLTEALATAAITSSEVKLELRDMSETIAVLADPRFIIAAVAAPSGMPLFRWQAEVPTRQERGVSLIGWQNAMQEPIAALLPGCEFELLLPEAYFTNCRLADKQVRPLSIRAAANFLESTLGVMPAGLSCVVGAFGEDQADEYRISFSLKGSAEVVYGVIWPLYDRESVANDALNDLSDDESPMKRIADALRNAGVEDVFRHAMLFDPELCDDCGAPLFPDRSGDAVHAELPDDAPTQQPLFH</sequence>
<dbReference type="Pfam" id="PF11062">
    <property type="entry name" value="DUF2863"/>
    <property type="match status" value="1"/>
</dbReference>
<dbReference type="RefSeq" id="WP_046330242.1">
    <property type="nucleotide sequence ID" value="NZ_CP007501.1"/>
</dbReference>
<organism evidence="1 2">
    <name type="scientific">Polynucleobacter duraquae</name>
    <dbReference type="NCBI Taxonomy" id="1835254"/>
    <lineage>
        <taxon>Bacteria</taxon>
        <taxon>Pseudomonadati</taxon>
        <taxon>Pseudomonadota</taxon>
        <taxon>Betaproteobacteria</taxon>
        <taxon>Burkholderiales</taxon>
        <taxon>Burkholderiaceae</taxon>
        <taxon>Polynucleobacter</taxon>
    </lineage>
</organism>
<dbReference type="AlphaFoldDB" id="A0A0E3ZM09"/>
<dbReference type="InterPro" id="IPR021292">
    <property type="entry name" value="DUF2863"/>
</dbReference>
<gene>
    <name evidence="1" type="ORF">CL55_00011280</name>
</gene>
<evidence type="ECO:0000313" key="2">
    <source>
        <dbReference type="Proteomes" id="UP000061135"/>
    </source>
</evidence>
<dbReference type="PATRIC" id="fig|576611.7.peg.1144"/>
<evidence type="ECO:0000313" key="1">
    <source>
        <dbReference type="EMBL" id="AKD25461.1"/>
    </source>
</evidence>
<protein>
    <recommendedName>
        <fullName evidence="3">DUF2863 domain-containing protein</fullName>
    </recommendedName>
</protein>
<accession>A0A0E3ZM09</accession>
<proteinExistence type="predicted"/>
<dbReference type="Proteomes" id="UP000061135">
    <property type="component" value="Chromosome"/>
</dbReference>
<dbReference type="EMBL" id="CP007501">
    <property type="protein sequence ID" value="AKD25461.1"/>
    <property type="molecule type" value="Genomic_DNA"/>
</dbReference>
<keyword evidence="2" id="KW-1185">Reference proteome</keyword>
<name>A0A0E3ZM09_9BURK</name>
<dbReference type="HOGENOM" id="CLU_038130_0_0_4"/>
<dbReference type="KEGG" id="pdq:CL55_00011280"/>
<dbReference type="STRING" id="1835254.CL55_00011280"/>
<dbReference type="OrthoDB" id="5291868at2"/>
<reference evidence="1 2" key="1">
    <citation type="submission" date="2014-03" db="EMBL/GenBank/DDBJ databases">
        <title>Genome of Polynucleobacter strain MWH-MoK4.</title>
        <authorList>
            <person name="Hahn M.W."/>
        </authorList>
    </citation>
    <scope>NUCLEOTIDE SEQUENCE [LARGE SCALE GENOMIC DNA]</scope>
    <source>
        <strain evidence="1 2">MWH-MoK4</strain>
    </source>
</reference>
<evidence type="ECO:0008006" key="3">
    <source>
        <dbReference type="Google" id="ProtNLM"/>
    </source>
</evidence>